<proteinExistence type="inferred from homology"/>
<dbReference type="Pfam" id="PF04464">
    <property type="entry name" value="Glyphos_transf"/>
    <property type="match status" value="1"/>
</dbReference>
<dbReference type="InterPro" id="IPR007554">
    <property type="entry name" value="Glycerophosphate_synth"/>
</dbReference>
<dbReference type="InterPro" id="IPR043149">
    <property type="entry name" value="TagF_N"/>
</dbReference>
<dbReference type="EMBL" id="AZEG01000004">
    <property type="protein sequence ID" value="KRL38454.1"/>
    <property type="molecule type" value="Genomic_DNA"/>
</dbReference>
<dbReference type="GO" id="GO:0047355">
    <property type="term" value="F:CDP-glycerol glycerophosphotransferase activity"/>
    <property type="evidence" value="ECO:0007669"/>
    <property type="project" value="InterPro"/>
</dbReference>
<comment type="similarity">
    <text evidence="2">Belongs to the CDP-glycerol glycerophosphotransferase family.</text>
</comment>
<sequence length="388" mass="45626">MKKIIYIWLVRFFSFLFTSKKPKLVIYLMSFGNNNDFILRLSKKCASKKERLIVLYYPNCKRAALELNSAGVETVSFTEGLHFILVELRLVLNAKILFCDNYYAFLAGCRFDHRKTKVVQVWHANGAVKSFGWQEPKTLMRSLADKKRFQEVYDQFDDYVVGSTKMAAIFVRSYHVKKNKMLILGYPRSDKFSHPEWALQKRKLFYQRYPDLKDKEIILYAPTYREGNNGVYIDLPPSFFESMNHLDEKQVLVIKLHPHLGESGQAIRKHFAANKKVLWLDDLLTEEILPVTDRLITDYSSVIFDYSLLENAKEILFYCYDFDEYQDKIGIQSDFEQWLPGPLLKTTKELFATLKQPLGQNDLSEFNKLWNTKNDGYAAERIIKHYLK</sequence>
<dbReference type="InterPro" id="IPR051612">
    <property type="entry name" value="Teichoic_Acid_Biosynth"/>
</dbReference>
<dbReference type="PATRIC" id="fig|1423812.3.peg.1765"/>
<evidence type="ECO:0000256" key="4">
    <source>
        <dbReference type="ARBA" id="ARBA00022679"/>
    </source>
</evidence>
<dbReference type="Proteomes" id="UP000051155">
    <property type="component" value="Unassembled WGS sequence"/>
</dbReference>
<name>A0A0R1Q169_9LACO</name>
<gene>
    <name evidence="7" type="ORF">FD20_GL001655</name>
</gene>
<evidence type="ECO:0000256" key="1">
    <source>
        <dbReference type="ARBA" id="ARBA00004202"/>
    </source>
</evidence>
<dbReference type="PANTHER" id="PTHR37316">
    <property type="entry name" value="TEICHOIC ACID GLYCEROL-PHOSPHATE PRIMASE"/>
    <property type="match status" value="1"/>
</dbReference>
<accession>A0A0R1Q169</accession>
<organism evidence="7 8">
    <name type="scientific">Liquorilactobacillus uvarum DSM 19971</name>
    <dbReference type="NCBI Taxonomy" id="1423812"/>
    <lineage>
        <taxon>Bacteria</taxon>
        <taxon>Bacillati</taxon>
        <taxon>Bacillota</taxon>
        <taxon>Bacilli</taxon>
        <taxon>Lactobacillales</taxon>
        <taxon>Lactobacillaceae</taxon>
        <taxon>Liquorilactobacillus</taxon>
    </lineage>
</organism>
<dbReference type="SUPFAM" id="SSF53756">
    <property type="entry name" value="UDP-Glycosyltransferase/glycogen phosphorylase"/>
    <property type="match status" value="1"/>
</dbReference>
<dbReference type="AlphaFoldDB" id="A0A0R1Q169"/>
<evidence type="ECO:0000256" key="2">
    <source>
        <dbReference type="ARBA" id="ARBA00010488"/>
    </source>
</evidence>
<dbReference type="Gene3D" id="3.40.50.11820">
    <property type="match status" value="1"/>
</dbReference>
<keyword evidence="8" id="KW-1185">Reference proteome</keyword>
<evidence type="ECO:0000313" key="7">
    <source>
        <dbReference type="EMBL" id="KRL38454.1"/>
    </source>
</evidence>
<dbReference type="PANTHER" id="PTHR37316:SF1">
    <property type="entry name" value="TEICHOIC ACID GLYCEROL-PHOSPHATE PRIMASE"/>
    <property type="match status" value="1"/>
</dbReference>
<comment type="caution">
    <text evidence="7">The sequence shown here is derived from an EMBL/GenBank/DDBJ whole genome shotgun (WGS) entry which is preliminary data.</text>
</comment>
<keyword evidence="4" id="KW-0808">Transferase</keyword>
<dbReference type="Gene3D" id="3.40.50.12580">
    <property type="match status" value="1"/>
</dbReference>
<keyword evidence="3" id="KW-1003">Cell membrane</keyword>
<dbReference type="STRING" id="1423812.FD20_GL001655"/>
<evidence type="ECO:0000256" key="5">
    <source>
        <dbReference type="ARBA" id="ARBA00022944"/>
    </source>
</evidence>
<comment type="subcellular location">
    <subcellularLocation>
        <location evidence="1">Cell membrane</location>
        <topology evidence="1">Peripheral membrane protein</topology>
    </subcellularLocation>
</comment>
<keyword evidence="6" id="KW-0472">Membrane</keyword>
<keyword evidence="5" id="KW-0777">Teichoic acid biosynthesis</keyword>
<protein>
    <submittedName>
        <fullName evidence="7">Teichoic acid biosynthesis protein</fullName>
    </submittedName>
</protein>
<evidence type="ECO:0000256" key="3">
    <source>
        <dbReference type="ARBA" id="ARBA00022475"/>
    </source>
</evidence>
<dbReference type="RefSeq" id="WP_057736117.1">
    <property type="nucleotide sequence ID" value="NZ_AZEG01000004.1"/>
</dbReference>
<reference evidence="7 8" key="1">
    <citation type="journal article" date="2015" name="Genome Announc.">
        <title>Expanding the biotechnology potential of lactobacilli through comparative genomics of 213 strains and associated genera.</title>
        <authorList>
            <person name="Sun Z."/>
            <person name="Harris H.M."/>
            <person name="McCann A."/>
            <person name="Guo C."/>
            <person name="Argimon S."/>
            <person name="Zhang W."/>
            <person name="Yang X."/>
            <person name="Jeffery I.B."/>
            <person name="Cooney J.C."/>
            <person name="Kagawa T.F."/>
            <person name="Liu W."/>
            <person name="Song Y."/>
            <person name="Salvetti E."/>
            <person name="Wrobel A."/>
            <person name="Rasinkangas P."/>
            <person name="Parkhill J."/>
            <person name="Rea M.C."/>
            <person name="O'Sullivan O."/>
            <person name="Ritari J."/>
            <person name="Douillard F.P."/>
            <person name="Paul Ross R."/>
            <person name="Yang R."/>
            <person name="Briner A.E."/>
            <person name="Felis G.E."/>
            <person name="de Vos W.M."/>
            <person name="Barrangou R."/>
            <person name="Klaenhammer T.R."/>
            <person name="Caufield P.W."/>
            <person name="Cui Y."/>
            <person name="Zhang H."/>
            <person name="O'Toole P.W."/>
        </authorList>
    </citation>
    <scope>NUCLEOTIDE SEQUENCE [LARGE SCALE GENOMIC DNA]</scope>
    <source>
        <strain evidence="7 8">DSM 19971</strain>
    </source>
</reference>
<dbReference type="GO" id="GO:0019350">
    <property type="term" value="P:teichoic acid biosynthetic process"/>
    <property type="evidence" value="ECO:0007669"/>
    <property type="project" value="UniProtKB-KW"/>
</dbReference>
<dbReference type="GO" id="GO:0005886">
    <property type="term" value="C:plasma membrane"/>
    <property type="evidence" value="ECO:0007669"/>
    <property type="project" value="UniProtKB-SubCell"/>
</dbReference>
<dbReference type="InterPro" id="IPR043148">
    <property type="entry name" value="TagF_C"/>
</dbReference>
<evidence type="ECO:0000313" key="8">
    <source>
        <dbReference type="Proteomes" id="UP000051155"/>
    </source>
</evidence>
<evidence type="ECO:0000256" key="6">
    <source>
        <dbReference type="ARBA" id="ARBA00023136"/>
    </source>
</evidence>